<keyword evidence="3" id="KW-1185">Reference proteome</keyword>
<feature type="signal peptide" evidence="1">
    <location>
        <begin position="1"/>
        <end position="23"/>
    </location>
</feature>
<dbReference type="OrthoDB" id="269764at2"/>
<comment type="caution">
    <text evidence="2">The sequence shown here is derived from an EMBL/GenBank/DDBJ whole genome shotgun (WGS) entry which is preliminary data.</text>
</comment>
<sequence>MLRPSLFAALGAAIAIVAATATGADDKTSTVTVDKAKKLVIIPAKIAPRKLAHLDQVYPIEVIATWAYRDGKKGKAHETVVITEVNPSEVHKALESIGLKPGKPAVGEGTKADGPDVNVYIEVTQPDGTAKRLTMDKVLIDPKTKKPMPKGVKFKFTGSGMTQLAPDKPEKVYGADLTGTLIAIFPVTDETVLQTSLTMAEEKYLKLEVNKDVLPKEGDPVKLILEVPGK</sequence>
<reference evidence="3" key="1">
    <citation type="submission" date="2017-06" db="EMBL/GenBank/DDBJ databases">
        <title>Genome analysis of Fimbriiglobus ruber SP5, the first member of the order Planctomycetales with confirmed chitinolytic capability.</title>
        <authorList>
            <person name="Ravin N.V."/>
            <person name="Rakitin A.L."/>
            <person name="Ivanova A.A."/>
            <person name="Beletsky A.V."/>
            <person name="Kulichevskaya I.S."/>
            <person name="Mardanov A.V."/>
            <person name="Dedysh S.N."/>
        </authorList>
    </citation>
    <scope>NUCLEOTIDE SEQUENCE [LARGE SCALE GENOMIC DNA]</scope>
    <source>
        <strain evidence="3">SP5</strain>
    </source>
</reference>
<feature type="chain" id="PRO_5013393440" evidence="1">
    <location>
        <begin position="24"/>
        <end position="230"/>
    </location>
</feature>
<evidence type="ECO:0000313" key="3">
    <source>
        <dbReference type="Proteomes" id="UP000214646"/>
    </source>
</evidence>
<proteinExistence type="predicted"/>
<accession>A0A225DQL7</accession>
<dbReference type="AlphaFoldDB" id="A0A225DQL7"/>
<evidence type="ECO:0000313" key="2">
    <source>
        <dbReference type="EMBL" id="OWK38655.1"/>
    </source>
</evidence>
<evidence type="ECO:0000256" key="1">
    <source>
        <dbReference type="SAM" id="SignalP"/>
    </source>
</evidence>
<dbReference type="RefSeq" id="WP_088258401.1">
    <property type="nucleotide sequence ID" value="NZ_NIDE01000014.1"/>
</dbReference>
<dbReference type="Proteomes" id="UP000214646">
    <property type="component" value="Unassembled WGS sequence"/>
</dbReference>
<dbReference type="NCBIfam" id="NF040466">
    <property type="entry name" value="ydjY_domain"/>
    <property type="match status" value="1"/>
</dbReference>
<gene>
    <name evidence="2" type="ORF">FRUB_07775</name>
</gene>
<dbReference type="EMBL" id="NIDE01000014">
    <property type="protein sequence ID" value="OWK38655.1"/>
    <property type="molecule type" value="Genomic_DNA"/>
</dbReference>
<dbReference type="InterPro" id="IPR047750">
    <property type="entry name" value="YdjY-like"/>
</dbReference>
<keyword evidence="1" id="KW-0732">Signal</keyword>
<organism evidence="2 3">
    <name type="scientific">Fimbriiglobus ruber</name>
    <dbReference type="NCBI Taxonomy" id="1908690"/>
    <lineage>
        <taxon>Bacteria</taxon>
        <taxon>Pseudomonadati</taxon>
        <taxon>Planctomycetota</taxon>
        <taxon>Planctomycetia</taxon>
        <taxon>Gemmatales</taxon>
        <taxon>Gemmataceae</taxon>
        <taxon>Fimbriiglobus</taxon>
    </lineage>
</organism>
<protein>
    <submittedName>
        <fullName evidence="2">Uncharacterized protein</fullName>
    </submittedName>
</protein>
<name>A0A225DQL7_9BACT</name>